<proteinExistence type="inferred from homology"/>
<organism evidence="3 4">
    <name type="scientific">Bordetella bronchiseptica 00-P-2796</name>
    <dbReference type="NCBI Taxonomy" id="1331199"/>
    <lineage>
        <taxon>Bacteria</taxon>
        <taxon>Pseudomonadati</taxon>
        <taxon>Pseudomonadota</taxon>
        <taxon>Betaproteobacteria</taxon>
        <taxon>Burkholderiales</taxon>
        <taxon>Alcaligenaceae</taxon>
        <taxon>Bordetella</taxon>
    </lineage>
</organism>
<dbReference type="Pfam" id="PF00582">
    <property type="entry name" value="Usp"/>
    <property type="match status" value="2"/>
</dbReference>
<evidence type="ECO:0000313" key="4">
    <source>
        <dbReference type="Proteomes" id="UP000025756"/>
    </source>
</evidence>
<dbReference type="Gene3D" id="3.40.50.12370">
    <property type="match status" value="1"/>
</dbReference>
<dbReference type="InterPro" id="IPR006016">
    <property type="entry name" value="UspA"/>
</dbReference>
<reference evidence="3 4" key="1">
    <citation type="submission" date="2014-03" db="EMBL/GenBank/DDBJ databases">
        <title>Genome sequence of Bordetella bronchiseptica.</title>
        <authorList>
            <person name="Harvill E."/>
            <person name="Goodfield L.L."/>
            <person name="Ivanov Y.V."/>
            <person name="Meyer J.A."/>
            <person name="Muse S.J."/>
            <person name="Jacobs N."/>
            <person name="Bendor L."/>
            <person name="Smallridge W.E."/>
            <person name="Brinkac L.M."/>
            <person name="Sanka R."/>
            <person name="Kim M."/>
            <person name="Losada L."/>
        </authorList>
    </citation>
    <scope>NUCLEOTIDE SEQUENCE [LARGE SCALE GENOMIC DNA]</scope>
    <source>
        <strain evidence="3 4">00-P-2796</strain>
    </source>
</reference>
<comment type="similarity">
    <text evidence="1">Belongs to the universal stress protein A family.</text>
</comment>
<dbReference type="PANTHER" id="PTHR46268">
    <property type="entry name" value="STRESS RESPONSE PROTEIN NHAX"/>
    <property type="match status" value="1"/>
</dbReference>
<feature type="domain" description="UspA" evidence="2">
    <location>
        <begin position="4"/>
        <end position="158"/>
    </location>
</feature>
<comment type="caution">
    <text evidence="3">The sequence shown here is derived from an EMBL/GenBank/DDBJ whole genome shotgun (WGS) entry which is preliminary data.</text>
</comment>
<dbReference type="Proteomes" id="UP000025756">
    <property type="component" value="Unassembled WGS sequence"/>
</dbReference>
<dbReference type="InterPro" id="IPR006015">
    <property type="entry name" value="Universal_stress_UspA"/>
</dbReference>
<evidence type="ECO:0000259" key="2">
    <source>
        <dbReference type="Pfam" id="PF00582"/>
    </source>
</evidence>
<evidence type="ECO:0000256" key="1">
    <source>
        <dbReference type="ARBA" id="ARBA00008791"/>
    </source>
</evidence>
<dbReference type="PANTHER" id="PTHR46268:SF15">
    <property type="entry name" value="UNIVERSAL STRESS PROTEIN HP_0031"/>
    <property type="match status" value="1"/>
</dbReference>
<dbReference type="CDD" id="cd00293">
    <property type="entry name" value="USP-like"/>
    <property type="match status" value="1"/>
</dbReference>
<keyword evidence="4" id="KW-1185">Reference proteome</keyword>
<name>A0ABR4RDS6_BORBO</name>
<accession>A0ABR4RDS6</accession>
<feature type="domain" description="UspA" evidence="2">
    <location>
        <begin position="205"/>
        <end position="286"/>
    </location>
</feature>
<dbReference type="EMBL" id="JGWH01000095">
    <property type="protein sequence ID" value="KCV34450.1"/>
    <property type="molecule type" value="Genomic_DNA"/>
</dbReference>
<dbReference type="SUPFAM" id="SSF52402">
    <property type="entry name" value="Adenine nucleotide alpha hydrolases-like"/>
    <property type="match status" value="2"/>
</dbReference>
<dbReference type="PRINTS" id="PR01438">
    <property type="entry name" value="UNVRSLSTRESS"/>
</dbReference>
<sequence>MVMKNVIACISSPRRVQSICDYAIWAVRRLGSELELLHVVEREQDAVPIADLSGGIWMGAQETLLKELAELDERRQQLAQEQGRQLLQAATERAREAGIQGLAGLARQGYLVDVLLELEDDARLFVMGQHDRPTKPSRLLPDQHLEAAVRALHRPVLVAGPSFVTPTRFLVAFDGSATSRKTVEMVSRSPLLQGMQAHVLTAGSDAGEARQALQWAREQLAQGGFDAITHHAAERPADALAAYAGQHGIDMLVMGAYGHSRIRQLVLGSTTTEILSRVSLAVLILR</sequence>
<gene>
    <name evidence="3" type="ORF">L490_3397</name>
</gene>
<evidence type="ECO:0000313" key="3">
    <source>
        <dbReference type="EMBL" id="KCV34450.1"/>
    </source>
</evidence>
<protein>
    <submittedName>
        <fullName evidence="3">Universal stress family protein</fullName>
    </submittedName>
</protein>